<dbReference type="AlphaFoldDB" id="A0A2M7AP93"/>
<name>A0A2M7AP93_UNCKA</name>
<dbReference type="Proteomes" id="UP000229916">
    <property type="component" value="Unassembled WGS sequence"/>
</dbReference>
<organism evidence="2 3">
    <name type="scientific">candidate division WWE3 bacterium CG06_land_8_20_14_3_00_42_16</name>
    <dbReference type="NCBI Taxonomy" id="1975083"/>
    <lineage>
        <taxon>Bacteria</taxon>
        <taxon>Katanobacteria</taxon>
    </lineage>
</organism>
<reference evidence="3" key="1">
    <citation type="submission" date="2017-09" db="EMBL/GenBank/DDBJ databases">
        <title>Depth-based differentiation of microbial function through sediment-hosted aquifers and enrichment of novel symbionts in the deep terrestrial subsurface.</title>
        <authorList>
            <person name="Probst A.J."/>
            <person name="Ladd B."/>
            <person name="Jarett J.K."/>
            <person name="Geller-Mcgrath D.E."/>
            <person name="Sieber C.M.K."/>
            <person name="Emerson J.B."/>
            <person name="Anantharaman K."/>
            <person name="Thomas B.C."/>
            <person name="Malmstrom R."/>
            <person name="Stieglmeier M."/>
            <person name="Klingl A."/>
            <person name="Woyke T."/>
            <person name="Ryan C.M."/>
            <person name="Banfield J.F."/>
        </authorList>
    </citation>
    <scope>NUCLEOTIDE SEQUENCE [LARGE SCALE GENOMIC DNA]</scope>
</reference>
<sequence>MKIEFLFNPYVQIILGVALIIISSINLKLTPPRILSGLNGGLAEFLTSPTAQEKEELKEGPQMALGCWVFLLGLGLILSGVFRLVVANY</sequence>
<keyword evidence="1" id="KW-1133">Transmembrane helix</keyword>
<dbReference type="EMBL" id="PEWD01000023">
    <property type="protein sequence ID" value="PIU69175.1"/>
    <property type="molecule type" value="Genomic_DNA"/>
</dbReference>
<evidence type="ECO:0000313" key="2">
    <source>
        <dbReference type="EMBL" id="PIU69175.1"/>
    </source>
</evidence>
<feature type="transmembrane region" description="Helical" evidence="1">
    <location>
        <begin position="7"/>
        <end position="27"/>
    </location>
</feature>
<feature type="transmembrane region" description="Helical" evidence="1">
    <location>
        <begin position="63"/>
        <end position="86"/>
    </location>
</feature>
<comment type="caution">
    <text evidence="2">The sequence shown here is derived from an EMBL/GenBank/DDBJ whole genome shotgun (WGS) entry which is preliminary data.</text>
</comment>
<accession>A0A2M7AP93</accession>
<evidence type="ECO:0000256" key="1">
    <source>
        <dbReference type="SAM" id="Phobius"/>
    </source>
</evidence>
<evidence type="ECO:0000313" key="3">
    <source>
        <dbReference type="Proteomes" id="UP000229916"/>
    </source>
</evidence>
<keyword evidence="1" id="KW-0472">Membrane</keyword>
<proteinExistence type="predicted"/>
<protein>
    <submittedName>
        <fullName evidence="2">Uncharacterized protein</fullName>
    </submittedName>
</protein>
<gene>
    <name evidence="2" type="ORF">COS81_01080</name>
</gene>
<keyword evidence="1" id="KW-0812">Transmembrane</keyword>